<dbReference type="GO" id="GO:0009306">
    <property type="term" value="P:protein secretion"/>
    <property type="evidence" value="ECO:0007669"/>
    <property type="project" value="UniProtKB-UniRule"/>
</dbReference>
<name>A0A3N4NW94_9FLAO</name>
<comment type="subunit">
    <text evidence="8">Component of the Sec protein translocase complex. Heterotrimer consisting of SecY, SecE and SecG subunits. The heterotrimers can form oligomers, although 1 heterotrimer is thought to be able to translocate proteins. Interacts with the ribosome. Interacts with SecDF, and other proteins may be involved. Interacts with SecA.</text>
</comment>
<dbReference type="Gene3D" id="1.20.5.1030">
    <property type="entry name" value="Preprotein translocase secy subunit"/>
    <property type="match status" value="1"/>
</dbReference>
<reference evidence="9 10" key="1">
    <citation type="submission" date="2018-11" db="EMBL/GenBank/DDBJ databases">
        <title>Aureibaculum marinum gen. nov., sp. nov., a member of the family Flavobacteriaceae isolated from the Bohai Sea.</title>
        <authorList>
            <person name="Ji X."/>
        </authorList>
    </citation>
    <scope>NUCLEOTIDE SEQUENCE [LARGE SCALE GENOMIC DNA]</scope>
    <source>
        <strain evidence="9 10">BH-SD17</strain>
    </source>
</reference>
<dbReference type="GO" id="GO:0008320">
    <property type="term" value="F:protein transmembrane transporter activity"/>
    <property type="evidence" value="ECO:0007669"/>
    <property type="project" value="UniProtKB-UniRule"/>
</dbReference>
<gene>
    <name evidence="8 9" type="primary">secE</name>
    <name evidence="9" type="ORF">EGM88_04850</name>
</gene>
<keyword evidence="5 8" id="KW-1133">Transmembrane helix</keyword>
<evidence type="ECO:0000313" key="9">
    <source>
        <dbReference type="EMBL" id="RPD98528.1"/>
    </source>
</evidence>
<dbReference type="Proteomes" id="UP000270856">
    <property type="component" value="Unassembled WGS sequence"/>
</dbReference>
<dbReference type="GO" id="GO:0065002">
    <property type="term" value="P:intracellular protein transmembrane transport"/>
    <property type="evidence" value="ECO:0007669"/>
    <property type="project" value="UniProtKB-UniRule"/>
</dbReference>
<evidence type="ECO:0000256" key="3">
    <source>
        <dbReference type="ARBA" id="ARBA00022692"/>
    </source>
</evidence>
<evidence type="ECO:0000256" key="2">
    <source>
        <dbReference type="ARBA" id="ARBA00022448"/>
    </source>
</evidence>
<evidence type="ECO:0000313" key="10">
    <source>
        <dbReference type="Proteomes" id="UP000270856"/>
    </source>
</evidence>
<dbReference type="GO" id="GO:0006605">
    <property type="term" value="P:protein targeting"/>
    <property type="evidence" value="ECO:0007669"/>
    <property type="project" value="UniProtKB-UniRule"/>
</dbReference>
<dbReference type="Pfam" id="PF00584">
    <property type="entry name" value="SecE"/>
    <property type="match status" value="1"/>
</dbReference>
<dbReference type="RefSeq" id="WP_123896844.1">
    <property type="nucleotide sequence ID" value="NZ_RPFJ01000006.1"/>
</dbReference>
<evidence type="ECO:0000256" key="1">
    <source>
        <dbReference type="ARBA" id="ARBA00004370"/>
    </source>
</evidence>
<comment type="similarity">
    <text evidence="8">Belongs to the SecE/SEC61-gamma family.</text>
</comment>
<evidence type="ECO:0000256" key="6">
    <source>
        <dbReference type="ARBA" id="ARBA00023010"/>
    </source>
</evidence>
<dbReference type="OrthoDB" id="9810735at2"/>
<dbReference type="AlphaFoldDB" id="A0A3N4NW94"/>
<proteinExistence type="inferred from homology"/>
<evidence type="ECO:0000256" key="7">
    <source>
        <dbReference type="ARBA" id="ARBA00023136"/>
    </source>
</evidence>
<keyword evidence="2 8" id="KW-0813">Transport</keyword>
<evidence type="ECO:0000256" key="5">
    <source>
        <dbReference type="ARBA" id="ARBA00022989"/>
    </source>
</evidence>
<organism evidence="9 10">
    <name type="scientific">Aureibaculum marinum</name>
    <dbReference type="NCBI Taxonomy" id="2487930"/>
    <lineage>
        <taxon>Bacteria</taxon>
        <taxon>Pseudomonadati</taxon>
        <taxon>Bacteroidota</taxon>
        <taxon>Flavobacteriia</taxon>
        <taxon>Flavobacteriales</taxon>
        <taxon>Flavobacteriaceae</taxon>
        <taxon>Aureibaculum</taxon>
    </lineage>
</organism>
<feature type="transmembrane region" description="Helical" evidence="8">
    <location>
        <begin position="29"/>
        <end position="47"/>
    </location>
</feature>
<keyword evidence="10" id="KW-1185">Reference proteome</keyword>
<dbReference type="GO" id="GO:0005886">
    <property type="term" value="C:plasma membrane"/>
    <property type="evidence" value="ECO:0007669"/>
    <property type="project" value="UniProtKB-SubCell"/>
</dbReference>
<dbReference type="NCBIfam" id="TIGR00964">
    <property type="entry name" value="secE_bact"/>
    <property type="match status" value="1"/>
</dbReference>
<accession>A0A3N4NW94</accession>
<evidence type="ECO:0000256" key="4">
    <source>
        <dbReference type="ARBA" id="ARBA00022927"/>
    </source>
</evidence>
<dbReference type="EMBL" id="RPFJ01000006">
    <property type="protein sequence ID" value="RPD98528.1"/>
    <property type="molecule type" value="Genomic_DNA"/>
</dbReference>
<keyword evidence="8" id="KW-1003">Cell membrane</keyword>
<comment type="subcellular location">
    <subcellularLocation>
        <location evidence="8">Cell membrane</location>
        <topology evidence="8">Single-pass membrane protein</topology>
    </subcellularLocation>
    <subcellularLocation>
        <location evidence="1">Membrane</location>
    </subcellularLocation>
</comment>
<keyword evidence="4 8" id="KW-0653">Protein transport</keyword>
<dbReference type="InterPro" id="IPR001901">
    <property type="entry name" value="Translocase_SecE/Sec61-g"/>
</dbReference>
<dbReference type="HAMAP" id="MF_00422">
    <property type="entry name" value="SecE"/>
    <property type="match status" value="1"/>
</dbReference>
<keyword evidence="6 8" id="KW-0811">Translocation</keyword>
<protein>
    <recommendedName>
        <fullName evidence="8">Protein translocase subunit SecE</fullName>
    </recommendedName>
</protein>
<keyword evidence="7 8" id="KW-0472">Membrane</keyword>
<sequence>MGIVTYIKESFDELNNKVTWISFTEAQKSTVVVALFTVLFAIAVFLVDKVFQLGLEQYFNLFNK</sequence>
<comment type="caution">
    <text evidence="9">The sequence shown here is derived from an EMBL/GenBank/DDBJ whole genome shotgun (WGS) entry which is preliminary data.</text>
</comment>
<dbReference type="GO" id="GO:0043952">
    <property type="term" value="P:protein transport by the Sec complex"/>
    <property type="evidence" value="ECO:0007669"/>
    <property type="project" value="UniProtKB-UniRule"/>
</dbReference>
<dbReference type="InterPro" id="IPR005807">
    <property type="entry name" value="SecE_bac"/>
</dbReference>
<dbReference type="InterPro" id="IPR038379">
    <property type="entry name" value="SecE_sf"/>
</dbReference>
<evidence type="ECO:0000256" key="8">
    <source>
        <dbReference type="HAMAP-Rule" id="MF_00422"/>
    </source>
</evidence>
<keyword evidence="3 8" id="KW-0812">Transmembrane</keyword>
<comment type="function">
    <text evidence="8">Essential subunit of the Sec protein translocation channel SecYEG. Clamps together the 2 halves of SecY. May contact the channel plug during translocation.</text>
</comment>